<evidence type="ECO:0000256" key="1">
    <source>
        <dbReference type="ARBA" id="ARBA00011063"/>
    </source>
</evidence>
<dbReference type="SMART" id="SM00226">
    <property type="entry name" value="LMWPc"/>
    <property type="match status" value="1"/>
</dbReference>
<dbReference type="SUPFAM" id="SSF52788">
    <property type="entry name" value="Phosphotyrosine protein phosphatases I"/>
    <property type="match status" value="1"/>
</dbReference>
<organism evidence="6 7">
    <name type="scientific">Brevifollis gellanilyticus</name>
    <dbReference type="NCBI Taxonomy" id="748831"/>
    <lineage>
        <taxon>Bacteria</taxon>
        <taxon>Pseudomonadati</taxon>
        <taxon>Verrucomicrobiota</taxon>
        <taxon>Verrucomicrobiia</taxon>
        <taxon>Verrucomicrobiales</taxon>
        <taxon>Verrucomicrobiaceae</taxon>
    </lineage>
</organism>
<feature type="active site" description="Nucleophile" evidence="4">
    <location>
        <position position="10"/>
    </location>
</feature>
<feature type="active site" description="Proton donor" evidence="4">
    <location>
        <position position="127"/>
    </location>
</feature>
<dbReference type="CDD" id="cd16343">
    <property type="entry name" value="LMWPTP"/>
    <property type="match status" value="1"/>
</dbReference>
<keyword evidence="7" id="KW-1185">Reference proteome</keyword>
<sequence>MTTFRLLFVCMGNICRSPAAEGVMLRMVREAGLHERIHIDSAGTGGWHAGNQSDARMRKAAATRGLELVHLARQVTPQDLADFDLVLIMDDQNHQDIQPFDPARRHSAKIRYFCEFCTVHDAREVPDPYYGGPQGFEHVLDLLEDGCAGVLKHIHTRLA</sequence>
<evidence type="ECO:0000259" key="5">
    <source>
        <dbReference type="SMART" id="SM00226"/>
    </source>
</evidence>
<feature type="active site" evidence="4">
    <location>
        <position position="16"/>
    </location>
</feature>
<dbReference type="InterPro" id="IPR023485">
    <property type="entry name" value="Ptyr_pPase"/>
</dbReference>
<keyword evidence="2" id="KW-0378">Hydrolase</keyword>
<dbReference type="Gene3D" id="3.40.50.2300">
    <property type="match status" value="1"/>
</dbReference>
<evidence type="ECO:0000256" key="3">
    <source>
        <dbReference type="ARBA" id="ARBA00022912"/>
    </source>
</evidence>
<dbReference type="FunFam" id="3.40.50.2300:FF:000113">
    <property type="entry name" value="Low molecular weight protein-tyrosine-phosphatase"/>
    <property type="match status" value="1"/>
</dbReference>
<evidence type="ECO:0000256" key="4">
    <source>
        <dbReference type="PIRSR" id="PIRSR617867-1"/>
    </source>
</evidence>
<dbReference type="InterPro" id="IPR036196">
    <property type="entry name" value="Ptyr_pPase_sf"/>
</dbReference>
<dbReference type="PRINTS" id="PR00719">
    <property type="entry name" value="LMWPTPASE"/>
</dbReference>
<dbReference type="InterPro" id="IPR052995">
    <property type="entry name" value="LMW-PTP"/>
</dbReference>
<dbReference type="Proteomes" id="UP000321577">
    <property type="component" value="Unassembled WGS sequence"/>
</dbReference>
<keyword evidence="3" id="KW-0904">Protein phosphatase</keyword>
<comment type="caution">
    <text evidence="6">The sequence shown here is derived from an EMBL/GenBank/DDBJ whole genome shotgun (WGS) entry which is preliminary data.</text>
</comment>
<dbReference type="InterPro" id="IPR017867">
    <property type="entry name" value="Tyr_phospatase_low_mol_wt"/>
</dbReference>
<protein>
    <submittedName>
        <fullName evidence="6">Phosphotyrosine protein phosphatase</fullName>
    </submittedName>
</protein>
<evidence type="ECO:0000256" key="2">
    <source>
        <dbReference type="ARBA" id="ARBA00022801"/>
    </source>
</evidence>
<reference evidence="6 7" key="1">
    <citation type="submission" date="2019-07" db="EMBL/GenBank/DDBJ databases">
        <title>Whole genome shotgun sequence of Brevifollis gellanilyticus NBRC 108608.</title>
        <authorList>
            <person name="Hosoyama A."/>
            <person name="Uohara A."/>
            <person name="Ohji S."/>
            <person name="Ichikawa N."/>
        </authorList>
    </citation>
    <scope>NUCLEOTIDE SEQUENCE [LARGE SCALE GENOMIC DNA]</scope>
    <source>
        <strain evidence="6 7">NBRC 108608</strain>
    </source>
</reference>
<evidence type="ECO:0000313" key="6">
    <source>
        <dbReference type="EMBL" id="GEP45177.1"/>
    </source>
</evidence>
<dbReference type="RefSeq" id="WP_146853824.1">
    <property type="nucleotide sequence ID" value="NZ_BKAG01000043.1"/>
</dbReference>
<dbReference type="OrthoDB" id="9784339at2"/>
<evidence type="ECO:0000313" key="7">
    <source>
        <dbReference type="Proteomes" id="UP000321577"/>
    </source>
</evidence>
<dbReference type="AlphaFoldDB" id="A0A512MEL5"/>
<gene>
    <name evidence="6" type="ORF">BGE01nite_44680</name>
</gene>
<feature type="domain" description="Phosphotyrosine protein phosphatase I" evidence="5">
    <location>
        <begin position="4"/>
        <end position="153"/>
    </location>
</feature>
<dbReference type="Pfam" id="PF01451">
    <property type="entry name" value="LMWPc"/>
    <property type="match status" value="1"/>
</dbReference>
<dbReference type="EMBL" id="BKAG01000043">
    <property type="protein sequence ID" value="GEP45177.1"/>
    <property type="molecule type" value="Genomic_DNA"/>
</dbReference>
<dbReference type="PANTHER" id="PTHR47439:SF1">
    <property type="entry name" value="ACID PHOSPHATASE"/>
    <property type="match status" value="1"/>
</dbReference>
<dbReference type="PANTHER" id="PTHR47439">
    <property type="entry name" value="LOW MOLECULAR WEIGHT PHOSPHOTYROSINE PROTEIN PHOSPHATASE-RELATED"/>
    <property type="match status" value="1"/>
</dbReference>
<proteinExistence type="inferred from homology"/>
<name>A0A512MEL5_9BACT</name>
<comment type="similarity">
    <text evidence="1">Belongs to the low molecular weight phosphotyrosine protein phosphatase family.</text>
</comment>
<dbReference type="GO" id="GO:0004725">
    <property type="term" value="F:protein tyrosine phosphatase activity"/>
    <property type="evidence" value="ECO:0007669"/>
    <property type="project" value="InterPro"/>
</dbReference>
<accession>A0A512MEL5</accession>